<comment type="caution">
    <text evidence="1">The sequence shown here is derived from an EMBL/GenBank/DDBJ whole genome shotgun (WGS) entry which is preliminary data.</text>
</comment>
<sequence>MPVIARISFAGSPRVPFALAGNFMPQSALAFSSTALRTCLLFTRDHFITIIMTLDSPVGYDNLSHSFLPVFIGLILLRSQVGPLSIDVSVGDLPETHHVSLPFFTAASGRSLLNLSSLLPWDSSCHHESTPTPFTTMSPTLCRIIHFITTLFILSSLLSCELVRISVAGNTWRKFRSSLSAALIASVLHLRFSDSLAPIWQPLTVVHTNVGNDTSRLSSRAVDLASSRNERPLEHAHQVLGTFPSCGAYLQRNVVVLKPISQSVQCLRRRQGCLEPTHRRDPFVLIITDVSSSLSNHA</sequence>
<dbReference type="Proteomes" id="UP001194468">
    <property type="component" value="Unassembled WGS sequence"/>
</dbReference>
<dbReference type="AlphaFoldDB" id="A0AAD4GDU3"/>
<organism evidence="1 2">
    <name type="scientific">Boletus edulis BED1</name>
    <dbReference type="NCBI Taxonomy" id="1328754"/>
    <lineage>
        <taxon>Eukaryota</taxon>
        <taxon>Fungi</taxon>
        <taxon>Dikarya</taxon>
        <taxon>Basidiomycota</taxon>
        <taxon>Agaricomycotina</taxon>
        <taxon>Agaricomycetes</taxon>
        <taxon>Agaricomycetidae</taxon>
        <taxon>Boletales</taxon>
        <taxon>Boletineae</taxon>
        <taxon>Boletaceae</taxon>
        <taxon>Boletoideae</taxon>
        <taxon>Boletus</taxon>
    </lineage>
</organism>
<name>A0AAD4GDU3_BOLED</name>
<reference evidence="1" key="2">
    <citation type="journal article" date="2020" name="Nat. Commun.">
        <title>Large-scale genome sequencing of mycorrhizal fungi provides insights into the early evolution of symbiotic traits.</title>
        <authorList>
            <person name="Miyauchi S."/>
            <person name="Kiss E."/>
            <person name="Kuo A."/>
            <person name="Drula E."/>
            <person name="Kohler A."/>
            <person name="Sanchez-Garcia M."/>
            <person name="Morin E."/>
            <person name="Andreopoulos B."/>
            <person name="Barry K.W."/>
            <person name="Bonito G."/>
            <person name="Buee M."/>
            <person name="Carver A."/>
            <person name="Chen C."/>
            <person name="Cichocki N."/>
            <person name="Clum A."/>
            <person name="Culley D."/>
            <person name="Crous P.W."/>
            <person name="Fauchery L."/>
            <person name="Girlanda M."/>
            <person name="Hayes R.D."/>
            <person name="Keri Z."/>
            <person name="LaButti K."/>
            <person name="Lipzen A."/>
            <person name="Lombard V."/>
            <person name="Magnuson J."/>
            <person name="Maillard F."/>
            <person name="Murat C."/>
            <person name="Nolan M."/>
            <person name="Ohm R.A."/>
            <person name="Pangilinan J."/>
            <person name="Pereira M.F."/>
            <person name="Perotto S."/>
            <person name="Peter M."/>
            <person name="Pfister S."/>
            <person name="Riley R."/>
            <person name="Sitrit Y."/>
            <person name="Stielow J.B."/>
            <person name="Szollosi G."/>
            <person name="Zifcakova L."/>
            <person name="Stursova M."/>
            <person name="Spatafora J.W."/>
            <person name="Tedersoo L."/>
            <person name="Vaario L.M."/>
            <person name="Yamada A."/>
            <person name="Yan M."/>
            <person name="Wang P."/>
            <person name="Xu J."/>
            <person name="Bruns T."/>
            <person name="Baldrian P."/>
            <person name="Vilgalys R."/>
            <person name="Dunand C."/>
            <person name="Henrissat B."/>
            <person name="Grigoriev I.V."/>
            <person name="Hibbett D."/>
            <person name="Nagy L.G."/>
            <person name="Martin F.M."/>
        </authorList>
    </citation>
    <scope>NUCLEOTIDE SEQUENCE</scope>
    <source>
        <strain evidence="1">BED1</strain>
    </source>
</reference>
<keyword evidence="2" id="KW-1185">Reference proteome</keyword>
<accession>A0AAD4GDU3</accession>
<gene>
    <name evidence="1" type="ORF">L210DRAFT_2266609</name>
</gene>
<evidence type="ECO:0000313" key="2">
    <source>
        <dbReference type="Proteomes" id="UP001194468"/>
    </source>
</evidence>
<reference evidence="1" key="1">
    <citation type="submission" date="2019-10" db="EMBL/GenBank/DDBJ databases">
        <authorList>
            <consortium name="DOE Joint Genome Institute"/>
            <person name="Kuo A."/>
            <person name="Miyauchi S."/>
            <person name="Kiss E."/>
            <person name="Drula E."/>
            <person name="Kohler A."/>
            <person name="Sanchez-Garcia M."/>
            <person name="Andreopoulos B."/>
            <person name="Barry K.W."/>
            <person name="Bonito G."/>
            <person name="Buee M."/>
            <person name="Carver A."/>
            <person name="Chen C."/>
            <person name="Cichocki N."/>
            <person name="Clum A."/>
            <person name="Culley D."/>
            <person name="Crous P.W."/>
            <person name="Fauchery L."/>
            <person name="Girlanda M."/>
            <person name="Hayes R."/>
            <person name="Keri Z."/>
            <person name="LaButti K."/>
            <person name="Lipzen A."/>
            <person name="Lombard V."/>
            <person name="Magnuson J."/>
            <person name="Maillard F."/>
            <person name="Morin E."/>
            <person name="Murat C."/>
            <person name="Nolan M."/>
            <person name="Ohm R."/>
            <person name="Pangilinan J."/>
            <person name="Pereira M."/>
            <person name="Perotto S."/>
            <person name="Peter M."/>
            <person name="Riley R."/>
            <person name="Sitrit Y."/>
            <person name="Stielow B."/>
            <person name="Szollosi G."/>
            <person name="Zifcakova L."/>
            <person name="Stursova M."/>
            <person name="Spatafora J.W."/>
            <person name="Tedersoo L."/>
            <person name="Vaario L.-M."/>
            <person name="Yamada A."/>
            <person name="Yan M."/>
            <person name="Wang P."/>
            <person name="Xu J."/>
            <person name="Bruns T."/>
            <person name="Baldrian P."/>
            <person name="Vilgalys R."/>
            <person name="Henrissat B."/>
            <person name="Grigoriev I.V."/>
            <person name="Hibbett D."/>
            <person name="Nagy L.G."/>
            <person name="Martin F.M."/>
        </authorList>
    </citation>
    <scope>NUCLEOTIDE SEQUENCE</scope>
    <source>
        <strain evidence="1">BED1</strain>
    </source>
</reference>
<protein>
    <submittedName>
        <fullName evidence="1">Uncharacterized protein</fullName>
    </submittedName>
</protein>
<dbReference type="EMBL" id="WHUW01000016">
    <property type="protein sequence ID" value="KAF8438455.1"/>
    <property type="molecule type" value="Genomic_DNA"/>
</dbReference>
<evidence type="ECO:0000313" key="1">
    <source>
        <dbReference type="EMBL" id="KAF8438455.1"/>
    </source>
</evidence>
<proteinExistence type="predicted"/>